<feature type="binding site" evidence="7">
    <location>
        <position position="266"/>
    </location>
    <ligand>
        <name>ADP</name>
        <dbReference type="ChEBI" id="CHEBI:456216"/>
    </ligand>
</feature>
<feature type="binding site" evidence="7">
    <location>
        <position position="84"/>
    </location>
    <ligand>
        <name>glycerol</name>
        <dbReference type="ChEBI" id="CHEBI:17754"/>
    </ligand>
</feature>
<evidence type="ECO:0000313" key="11">
    <source>
        <dbReference type="EMBL" id="MFC5450698.1"/>
    </source>
</evidence>
<comment type="caution">
    <text evidence="7">Lacks conserved residue(s) required for the propagation of feature annotation.</text>
</comment>
<dbReference type="Proteomes" id="UP001596044">
    <property type="component" value="Unassembled WGS sequence"/>
</dbReference>
<feature type="binding site" evidence="7">
    <location>
        <position position="309"/>
    </location>
    <ligand>
        <name>ATP</name>
        <dbReference type="ChEBI" id="CHEBI:30616"/>
    </ligand>
</feature>
<feature type="domain" description="Carbohydrate kinase FGGY N-terminal" evidence="9">
    <location>
        <begin position="6"/>
        <end position="251"/>
    </location>
</feature>
<feature type="binding site" evidence="7">
    <location>
        <position position="83"/>
    </location>
    <ligand>
        <name>sn-glycerol 3-phosphate</name>
        <dbReference type="ChEBI" id="CHEBI:57597"/>
    </ligand>
</feature>
<name>A0ABW0KD33_9BACL</name>
<gene>
    <name evidence="7 11" type="primary">glpK</name>
    <name evidence="11" type="ORF">ACFPOG_20815</name>
</gene>
<feature type="binding site" evidence="7">
    <location>
        <position position="414"/>
    </location>
    <ligand>
        <name>ADP</name>
        <dbReference type="ChEBI" id="CHEBI:456216"/>
    </ligand>
</feature>
<feature type="binding site" evidence="7">
    <location>
        <position position="15"/>
    </location>
    <ligand>
        <name>ATP</name>
        <dbReference type="ChEBI" id="CHEBI:30616"/>
    </ligand>
</feature>
<dbReference type="PROSITE" id="PS00445">
    <property type="entry name" value="FGGY_KINASES_2"/>
    <property type="match status" value="1"/>
</dbReference>
<comment type="pathway">
    <text evidence="7">Polyol metabolism; glycerol degradation via glycerol kinase pathway; sn-glycerol 3-phosphate from glycerol: step 1/1.</text>
</comment>
<keyword evidence="5 7" id="KW-0319">Glycerol metabolism</keyword>
<evidence type="ECO:0000313" key="12">
    <source>
        <dbReference type="Proteomes" id="UP001596044"/>
    </source>
</evidence>
<comment type="subunit">
    <text evidence="7">Homotetramer and homodimer (in equilibrium).</text>
</comment>
<evidence type="ECO:0000256" key="5">
    <source>
        <dbReference type="ARBA" id="ARBA00022798"/>
    </source>
</evidence>
<feature type="binding site" evidence="7">
    <location>
        <position position="410"/>
    </location>
    <ligand>
        <name>ATP</name>
        <dbReference type="ChEBI" id="CHEBI:30616"/>
    </ligand>
</feature>
<feature type="binding site" evidence="7">
    <location>
        <position position="245"/>
    </location>
    <ligand>
        <name>glycerol</name>
        <dbReference type="ChEBI" id="CHEBI:17754"/>
    </ligand>
</feature>
<feature type="binding site" evidence="7">
    <location>
        <position position="410"/>
    </location>
    <ligand>
        <name>ADP</name>
        <dbReference type="ChEBI" id="CHEBI:456216"/>
    </ligand>
</feature>
<feature type="binding site" evidence="7">
    <location>
        <position position="14"/>
    </location>
    <ligand>
        <name>ATP</name>
        <dbReference type="ChEBI" id="CHEBI:30616"/>
    </ligand>
</feature>
<dbReference type="EC" id="2.7.1.30" evidence="7"/>
<feature type="binding site" evidence="7">
    <location>
        <position position="244"/>
    </location>
    <ligand>
        <name>sn-glycerol 3-phosphate</name>
        <dbReference type="ChEBI" id="CHEBI:57597"/>
    </ligand>
</feature>
<feature type="binding site" evidence="7">
    <location>
        <position position="244"/>
    </location>
    <ligand>
        <name>glycerol</name>
        <dbReference type="ChEBI" id="CHEBI:17754"/>
    </ligand>
</feature>
<keyword evidence="3 7" id="KW-0547">Nucleotide-binding</keyword>
<dbReference type="InterPro" id="IPR018483">
    <property type="entry name" value="Carb_kinase_FGGY_CS"/>
</dbReference>
<evidence type="ECO:0000259" key="9">
    <source>
        <dbReference type="Pfam" id="PF00370"/>
    </source>
</evidence>
<comment type="similarity">
    <text evidence="1 7 8">Belongs to the FGGY kinase family.</text>
</comment>
<feature type="binding site" evidence="7">
    <location>
        <position position="13"/>
    </location>
    <ligand>
        <name>ADP</name>
        <dbReference type="ChEBI" id="CHEBI:456216"/>
    </ligand>
</feature>
<dbReference type="HAMAP" id="MF_00186">
    <property type="entry name" value="Glycerol_kin"/>
    <property type="match status" value="1"/>
</dbReference>
<feature type="binding site" evidence="7">
    <location>
        <position position="13"/>
    </location>
    <ligand>
        <name>ATP</name>
        <dbReference type="ChEBI" id="CHEBI:30616"/>
    </ligand>
</feature>
<feature type="binding site" evidence="7">
    <location>
        <position position="17"/>
    </location>
    <ligand>
        <name>ADP</name>
        <dbReference type="ChEBI" id="CHEBI:456216"/>
    </ligand>
</feature>
<dbReference type="PANTHER" id="PTHR10196">
    <property type="entry name" value="SUGAR KINASE"/>
    <property type="match status" value="1"/>
</dbReference>
<evidence type="ECO:0000256" key="3">
    <source>
        <dbReference type="ARBA" id="ARBA00022741"/>
    </source>
</evidence>
<keyword evidence="4 7" id="KW-0418">Kinase</keyword>
<organism evidence="11 12">
    <name type="scientific">Paenibacillus aestuarii</name>
    <dbReference type="NCBI Taxonomy" id="516965"/>
    <lineage>
        <taxon>Bacteria</taxon>
        <taxon>Bacillati</taxon>
        <taxon>Bacillota</taxon>
        <taxon>Bacilli</taxon>
        <taxon>Bacillales</taxon>
        <taxon>Paenibacillaceae</taxon>
        <taxon>Paenibacillus</taxon>
    </lineage>
</organism>
<dbReference type="NCBIfam" id="NF000756">
    <property type="entry name" value="PRK00047.1"/>
    <property type="match status" value="1"/>
</dbReference>
<reference evidence="12" key="1">
    <citation type="journal article" date="2019" name="Int. J. Syst. Evol. Microbiol.">
        <title>The Global Catalogue of Microorganisms (GCM) 10K type strain sequencing project: providing services to taxonomists for standard genome sequencing and annotation.</title>
        <authorList>
            <consortium name="The Broad Institute Genomics Platform"/>
            <consortium name="The Broad Institute Genome Sequencing Center for Infectious Disease"/>
            <person name="Wu L."/>
            <person name="Ma J."/>
        </authorList>
    </citation>
    <scope>NUCLEOTIDE SEQUENCE [LARGE SCALE GENOMIC DNA]</scope>
    <source>
        <strain evidence="12">KACC 11904</strain>
    </source>
</reference>
<feature type="binding site" evidence="7">
    <location>
        <position position="83"/>
    </location>
    <ligand>
        <name>glycerol</name>
        <dbReference type="ChEBI" id="CHEBI:17754"/>
    </ligand>
</feature>
<dbReference type="PIRSF" id="PIRSF000538">
    <property type="entry name" value="GlpK"/>
    <property type="match status" value="1"/>
</dbReference>
<dbReference type="RefSeq" id="WP_270879014.1">
    <property type="nucleotide sequence ID" value="NZ_JAQFVF010000022.1"/>
</dbReference>
<dbReference type="InterPro" id="IPR043129">
    <property type="entry name" value="ATPase_NBD"/>
</dbReference>
<dbReference type="Gene3D" id="3.30.420.40">
    <property type="match status" value="2"/>
</dbReference>
<accession>A0ABW0KD33</accession>
<keyword evidence="2 7" id="KW-0808">Transferase</keyword>
<dbReference type="PROSITE" id="PS00933">
    <property type="entry name" value="FGGY_KINASES_1"/>
    <property type="match status" value="1"/>
</dbReference>
<comment type="catalytic activity">
    <reaction evidence="7">
        <text>glycerol + ATP = sn-glycerol 3-phosphate + ADP + H(+)</text>
        <dbReference type="Rhea" id="RHEA:21644"/>
        <dbReference type="ChEBI" id="CHEBI:15378"/>
        <dbReference type="ChEBI" id="CHEBI:17754"/>
        <dbReference type="ChEBI" id="CHEBI:30616"/>
        <dbReference type="ChEBI" id="CHEBI:57597"/>
        <dbReference type="ChEBI" id="CHEBI:456216"/>
        <dbReference type="EC" id="2.7.1.30"/>
    </reaction>
</comment>
<dbReference type="InterPro" id="IPR005999">
    <property type="entry name" value="Glycerol_kin"/>
</dbReference>
<dbReference type="Pfam" id="PF02782">
    <property type="entry name" value="FGGY_C"/>
    <property type="match status" value="1"/>
</dbReference>
<feature type="binding site" evidence="7">
    <location>
        <position position="135"/>
    </location>
    <ligand>
        <name>sn-glycerol 3-phosphate</name>
        <dbReference type="ChEBI" id="CHEBI:57597"/>
    </ligand>
</feature>
<feature type="binding site" evidence="7">
    <location>
        <position position="84"/>
    </location>
    <ligand>
        <name>sn-glycerol 3-phosphate</name>
        <dbReference type="ChEBI" id="CHEBI:57597"/>
    </ligand>
</feature>
<dbReference type="CDD" id="cd07786">
    <property type="entry name" value="FGGY_EcGK_like"/>
    <property type="match status" value="1"/>
</dbReference>
<sequence length="503" mass="54918">MSNHFILSLDQGTTSCRAIIFDKAGSIIAIAQQEFTQIYPKPGWVEHNAEEIWETQLSVVQDVLNQANVQPQQIAAIGITNQRETAVVWDKHTGKPIYNAIVWQSRQTMDICNELKAQGFDAKVRQKTGLLIDAYFSGTKVKWILDHVEGARALAENGSLLFGTMDTWLIYKLTGGSVHVTDYSNASRTMMYNIHELKWDQELLDMLSVPASMLPEVRPSSEVYGHTAEALLGAPIPIAGIAGDQQAALFGQACFEEGMAKNTYGTGCFMLMNTGSQAVASQNGLLTTIAWGIDGKVEYALEGSIFVAGAAIQWLRDGLKLIEKASDSAKHAESVPSTDGVYFVPAFVGLGAPYWDMDARGAVFGLTRGTTQDHLIRAAVESLAYQTIDVLKAMEADSGIEIRKLAVDGGAVANNFLMQFQANLLGAAVDRPRVLETTALGAAYLAGLAVGFWLSKQEIVQNKVIERTFESEMEAAERKELYDGWQAAVQATMGYKQKREQTA</sequence>
<dbReference type="PANTHER" id="PTHR10196:SF69">
    <property type="entry name" value="GLYCEROL KINASE"/>
    <property type="match status" value="1"/>
</dbReference>
<dbReference type="InterPro" id="IPR000577">
    <property type="entry name" value="Carb_kinase_FGGY"/>
</dbReference>
<dbReference type="SUPFAM" id="SSF53067">
    <property type="entry name" value="Actin-like ATPase domain"/>
    <property type="match status" value="2"/>
</dbReference>
<feature type="binding site" evidence="7">
    <location>
        <position position="135"/>
    </location>
    <ligand>
        <name>glycerol</name>
        <dbReference type="ChEBI" id="CHEBI:17754"/>
    </ligand>
</feature>
<evidence type="ECO:0000256" key="1">
    <source>
        <dbReference type="ARBA" id="ARBA00009156"/>
    </source>
</evidence>
<dbReference type="InterPro" id="IPR018485">
    <property type="entry name" value="FGGY_C"/>
</dbReference>
<evidence type="ECO:0000256" key="7">
    <source>
        <dbReference type="HAMAP-Rule" id="MF_00186"/>
    </source>
</evidence>
<dbReference type="GO" id="GO:0004370">
    <property type="term" value="F:glycerol kinase activity"/>
    <property type="evidence" value="ECO:0007669"/>
    <property type="project" value="UniProtKB-EC"/>
</dbReference>
<evidence type="ECO:0000256" key="4">
    <source>
        <dbReference type="ARBA" id="ARBA00022777"/>
    </source>
</evidence>
<proteinExistence type="inferred from homology"/>
<dbReference type="NCBIfam" id="TIGR01311">
    <property type="entry name" value="glycerol_kin"/>
    <property type="match status" value="1"/>
</dbReference>
<protein>
    <recommendedName>
        <fullName evidence="7">Glycerol kinase</fullName>
        <ecNumber evidence="7">2.7.1.30</ecNumber>
    </recommendedName>
    <alternativeName>
        <fullName evidence="7">ATP:glycerol 3-phosphotransferase</fullName>
    </alternativeName>
    <alternativeName>
        <fullName evidence="7">Glycerokinase</fullName>
        <shortName evidence="7">GK</shortName>
    </alternativeName>
</protein>
<feature type="binding site" evidence="7">
    <location>
        <position position="266"/>
    </location>
    <ligand>
        <name>ATP</name>
        <dbReference type="ChEBI" id="CHEBI:30616"/>
    </ligand>
</feature>
<dbReference type="EMBL" id="JBHSMJ010000029">
    <property type="protein sequence ID" value="MFC5450698.1"/>
    <property type="molecule type" value="Genomic_DNA"/>
</dbReference>
<dbReference type="InterPro" id="IPR018484">
    <property type="entry name" value="FGGY_N"/>
</dbReference>
<evidence type="ECO:0000256" key="6">
    <source>
        <dbReference type="ARBA" id="ARBA00022840"/>
    </source>
</evidence>
<comment type="caution">
    <text evidence="11">The sequence shown here is derived from an EMBL/GenBank/DDBJ whole genome shotgun (WGS) entry which is preliminary data.</text>
</comment>
<feature type="binding site" evidence="7">
    <location>
        <position position="313"/>
    </location>
    <ligand>
        <name>ATP</name>
        <dbReference type="ChEBI" id="CHEBI:30616"/>
    </ligand>
</feature>
<feature type="binding site" evidence="7">
    <location>
        <position position="309"/>
    </location>
    <ligand>
        <name>ADP</name>
        <dbReference type="ChEBI" id="CHEBI:456216"/>
    </ligand>
</feature>
<feature type="domain" description="Carbohydrate kinase FGGY C-terminal" evidence="10">
    <location>
        <begin position="261"/>
        <end position="449"/>
    </location>
</feature>
<feature type="binding site" evidence="7">
    <location>
        <position position="13"/>
    </location>
    <ligand>
        <name>sn-glycerol 3-phosphate</name>
        <dbReference type="ChEBI" id="CHEBI:57597"/>
    </ligand>
</feature>
<keyword evidence="12" id="KW-1185">Reference proteome</keyword>
<evidence type="ECO:0000256" key="8">
    <source>
        <dbReference type="RuleBase" id="RU003733"/>
    </source>
</evidence>
<comment type="activity regulation">
    <text evidence="7">Activated by phosphorylation and inhibited by fructose 1,6-bisphosphate (FBP).</text>
</comment>
<evidence type="ECO:0000259" key="10">
    <source>
        <dbReference type="Pfam" id="PF02782"/>
    </source>
</evidence>
<keyword evidence="6 7" id="KW-0067">ATP-binding</keyword>
<evidence type="ECO:0000256" key="2">
    <source>
        <dbReference type="ARBA" id="ARBA00022679"/>
    </source>
</evidence>
<dbReference type="Pfam" id="PF00370">
    <property type="entry name" value="FGGY_N"/>
    <property type="match status" value="1"/>
</dbReference>
<comment type="function">
    <text evidence="7">Key enzyme in the regulation of glycerol uptake and metabolism. Catalyzes the phosphorylation of glycerol to yield sn-glycerol 3-phosphate.</text>
</comment>